<dbReference type="GO" id="GO:0008422">
    <property type="term" value="F:beta-glucosidase activity"/>
    <property type="evidence" value="ECO:0007669"/>
    <property type="project" value="UniProtKB-EC"/>
</dbReference>
<feature type="signal peptide" evidence="9">
    <location>
        <begin position="1"/>
        <end position="22"/>
    </location>
</feature>
<dbReference type="Gene3D" id="3.20.20.80">
    <property type="entry name" value="Glycosidases"/>
    <property type="match status" value="1"/>
</dbReference>
<gene>
    <name evidence="10" type="ORF">KIW84_021811</name>
</gene>
<dbReference type="FunFam" id="3.20.20.80:FF:000294">
    <property type="entry name" value="Beta-glucosidase 11"/>
    <property type="match status" value="1"/>
</dbReference>
<evidence type="ECO:0000256" key="6">
    <source>
        <dbReference type="ARBA" id="ARBA00023157"/>
    </source>
</evidence>
<evidence type="ECO:0000256" key="5">
    <source>
        <dbReference type="ARBA" id="ARBA00022801"/>
    </source>
</evidence>
<dbReference type="InterPro" id="IPR017853">
    <property type="entry name" value="GH"/>
</dbReference>
<dbReference type="InterPro" id="IPR001360">
    <property type="entry name" value="Glyco_hydro_1"/>
</dbReference>
<dbReference type="GO" id="GO:0005975">
    <property type="term" value="P:carbohydrate metabolic process"/>
    <property type="evidence" value="ECO:0007669"/>
    <property type="project" value="InterPro"/>
</dbReference>
<dbReference type="EC" id="3.2.1.21" evidence="3"/>
<evidence type="ECO:0000256" key="4">
    <source>
        <dbReference type="ARBA" id="ARBA00022729"/>
    </source>
</evidence>
<evidence type="ECO:0000256" key="1">
    <source>
        <dbReference type="ARBA" id="ARBA00000448"/>
    </source>
</evidence>
<dbReference type="EMBL" id="JAMSHJ010000002">
    <property type="protein sequence ID" value="KAI5435124.1"/>
    <property type="molecule type" value="Genomic_DNA"/>
</dbReference>
<evidence type="ECO:0000256" key="3">
    <source>
        <dbReference type="ARBA" id="ARBA00012744"/>
    </source>
</evidence>
<comment type="similarity">
    <text evidence="2 8">Belongs to the glycosyl hydrolase 1 family.</text>
</comment>
<evidence type="ECO:0000256" key="8">
    <source>
        <dbReference type="RuleBase" id="RU003690"/>
    </source>
</evidence>
<comment type="caution">
    <text evidence="10">The sequence shown here is derived from an EMBL/GenBank/DDBJ whole genome shotgun (WGS) entry which is preliminary data.</text>
</comment>
<dbReference type="SUPFAM" id="SSF51445">
    <property type="entry name" value="(Trans)glycosidases"/>
    <property type="match status" value="1"/>
</dbReference>
<keyword evidence="7" id="KW-0325">Glycoprotein</keyword>
<protein>
    <recommendedName>
        <fullName evidence="3">beta-glucosidase</fullName>
        <ecNumber evidence="3">3.2.1.21</ecNumber>
    </recommendedName>
</protein>
<comment type="catalytic activity">
    <reaction evidence="1">
        <text>Hydrolysis of terminal, non-reducing beta-D-glucosyl residues with release of beta-D-glucose.</text>
        <dbReference type="EC" id="3.2.1.21"/>
    </reaction>
</comment>
<dbReference type="Proteomes" id="UP001058974">
    <property type="component" value="Chromosome 2"/>
</dbReference>
<feature type="chain" id="PRO_5038405580" description="beta-glucosidase" evidence="9">
    <location>
        <begin position="23"/>
        <end position="257"/>
    </location>
</feature>
<organism evidence="10 11">
    <name type="scientific">Pisum sativum</name>
    <name type="common">Garden pea</name>
    <name type="synonym">Lathyrus oleraceus</name>
    <dbReference type="NCBI Taxonomy" id="3888"/>
    <lineage>
        <taxon>Eukaryota</taxon>
        <taxon>Viridiplantae</taxon>
        <taxon>Streptophyta</taxon>
        <taxon>Embryophyta</taxon>
        <taxon>Tracheophyta</taxon>
        <taxon>Spermatophyta</taxon>
        <taxon>Magnoliopsida</taxon>
        <taxon>eudicotyledons</taxon>
        <taxon>Gunneridae</taxon>
        <taxon>Pentapetalae</taxon>
        <taxon>rosids</taxon>
        <taxon>fabids</taxon>
        <taxon>Fabales</taxon>
        <taxon>Fabaceae</taxon>
        <taxon>Papilionoideae</taxon>
        <taxon>50 kb inversion clade</taxon>
        <taxon>NPAAA clade</taxon>
        <taxon>Hologalegina</taxon>
        <taxon>IRL clade</taxon>
        <taxon>Fabeae</taxon>
        <taxon>Lathyrus</taxon>
    </lineage>
</organism>
<evidence type="ECO:0000313" key="10">
    <source>
        <dbReference type="EMBL" id="KAI5435124.1"/>
    </source>
</evidence>
<sequence>MALNLVSLVWLFTLTISTSTLALNRSSFPIDFIFGTSTSAYQYEGGAKEGGKGTNIWDTFTKKYPEKIADRNTGEVSVDGYHLYKEDVGIMKYMNLDAYRLSISWSRILPSGRISGGINEEGITYYNNMINELLANGIEVFATIFHWDLPQALEDEYGGFLSPLIVFDFRDYAELCFKEFGDRVKHWITINEPSTYTTAGYVIGMFPPGRCSDWLNLNCTGGDSGTEPYLVAHHLLLAHAAAVQVYKTKYQVCFNFK</sequence>
<evidence type="ECO:0000313" key="11">
    <source>
        <dbReference type="Proteomes" id="UP001058974"/>
    </source>
</evidence>
<keyword evidence="6" id="KW-1015">Disulfide bond</keyword>
<keyword evidence="4 9" id="KW-0732">Signal</keyword>
<dbReference type="InterPro" id="IPR033132">
    <property type="entry name" value="GH_1_N_CS"/>
</dbReference>
<evidence type="ECO:0000256" key="2">
    <source>
        <dbReference type="ARBA" id="ARBA00010838"/>
    </source>
</evidence>
<dbReference type="PANTHER" id="PTHR10353:SF331">
    <property type="entry name" value="GLYCOSIDE HYDROLASE FAMILY 1 PROTEIN"/>
    <property type="match status" value="1"/>
</dbReference>
<proteinExistence type="inferred from homology"/>
<dbReference type="PROSITE" id="PS00653">
    <property type="entry name" value="GLYCOSYL_HYDROL_F1_2"/>
    <property type="match status" value="1"/>
</dbReference>
<dbReference type="Pfam" id="PF00232">
    <property type="entry name" value="Glyco_hydro_1"/>
    <property type="match status" value="1"/>
</dbReference>
<accession>A0A9D4YAV7</accession>
<dbReference type="PANTHER" id="PTHR10353">
    <property type="entry name" value="GLYCOSYL HYDROLASE"/>
    <property type="match status" value="1"/>
</dbReference>
<dbReference type="AlphaFoldDB" id="A0A9D4YAV7"/>
<name>A0A9D4YAV7_PEA</name>
<evidence type="ECO:0000256" key="7">
    <source>
        <dbReference type="ARBA" id="ARBA00023180"/>
    </source>
</evidence>
<reference evidence="10 11" key="1">
    <citation type="journal article" date="2022" name="Nat. Genet.">
        <title>Improved pea reference genome and pan-genome highlight genomic features and evolutionary characteristics.</title>
        <authorList>
            <person name="Yang T."/>
            <person name="Liu R."/>
            <person name="Luo Y."/>
            <person name="Hu S."/>
            <person name="Wang D."/>
            <person name="Wang C."/>
            <person name="Pandey M.K."/>
            <person name="Ge S."/>
            <person name="Xu Q."/>
            <person name="Li N."/>
            <person name="Li G."/>
            <person name="Huang Y."/>
            <person name="Saxena R.K."/>
            <person name="Ji Y."/>
            <person name="Li M."/>
            <person name="Yan X."/>
            <person name="He Y."/>
            <person name="Liu Y."/>
            <person name="Wang X."/>
            <person name="Xiang C."/>
            <person name="Varshney R.K."/>
            <person name="Ding H."/>
            <person name="Gao S."/>
            <person name="Zong X."/>
        </authorList>
    </citation>
    <scope>NUCLEOTIDE SEQUENCE [LARGE SCALE GENOMIC DNA]</scope>
    <source>
        <strain evidence="10 11">cv. Zhongwan 6</strain>
    </source>
</reference>
<keyword evidence="11" id="KW-1185">Reference proteome</keyword>
<keyword evidence="5" id="KW-0378">Hydrolase</keyword>
<evidence type="ECO:0000256" key="9">
    <source>
        <dbReference type="SAM" id="SignalP"/>
    </source>
</evidence>
<dbReference type="Gramene" id="Psat02G0181100-T3">
    <property type="protein sequence ID" value="KAI5435124.1"/>
    <property type="gene ID" value="KIW84_021811"/>
</dbReference>